<dbReference type="Proteomes" id="UP000077315">
    <property type="component" value="Unassembled WGS sequence"/>
</dbReference>
<dbReference type="InterPro" id="IPR001810">
    <property type="entry name" value="F-box_dom"/>
</dbReference>
<dbReference type="RefSeq" id="XP_018293478.1">
    <property type="nucleotide sequence ID" value="XM_018431041.1"/>
</dbReference>
<sequence length="616" mass="71769">MIDKIPLEILDNISDYLETRDKIECSTVCKHWKDIFQKSLWKVIHIYEPHWMQKFKECIKEDILKEYSNSINSMELKDIKDTHTTFQELIEFFPQVRNLSYLASEGYFYSLFMVDLRGWKLLTHMTIQLGNETILIIPENLFWGLKGLPSLVHLAIEPTDQLNLHTAITWRDIEKLHLHLPRLKYLKIWMTLRGIESTDIDDLKKTTPVNNIETVDYGSLRFSISWMHYFALKYPKLKTLRLTVDKDDSAYLKFHPNTEKIKAPSDLPCFFPCLKNIYTLNNRERGLEFSVLYNQIFKSNAKLENMETSLFTNSDDTNFPINESACAMLFTATLKRLRIFKGRVFSEDTALLLHGRGVEFSKLVRLTIYSKSESFEINNILDTCPSLKVLEINSNFVCVEDKKHLSVSKHGLRHLKLIEASIELECLESISNRCRDLKYLSLKYVVIRNTGPETPNFLPVNMQFTQLSTLLLFNTNMFKYPNFIFSTGYSRKDSSLTSKETRFTEIYLYYSATEESDSDSFYKKLTSERNVEESLQEGSDNGVIARSNYNEDLEDSDSIYSQKDMTRRDGVNLEQHIEYGCVLFQCKSIEKVIINDSCFYSSSTPIFNCEANNSTS</sequence>
<evidence type="ECO:0000259" key="1">
    <source>
        <dbReference type="PROSITE" id="PS50181"/>
    </source>
</evidence>
<evidence type="ECO:0000313" key="2">
    <source>
        <dbReference type="EMBL" id="OAD75438.1"/>
    </source>
</evidence>
<keyword evidence="3" id="KW-1185">Reference proteome</keyword>
<dbReference type="GeneID" id="28991947"/>
<dbReference type="VEuPathDB" id="FungiDB:PHYBLDRAFT_143681"/>
<dbReference type="AlphaFoldDB" id="A0A162NLY8"/>
<accession>A0A162NLY8</accession>
<organism evidence="2 3">
    <name type="scientific">Phycomyces blakesleeanus (strain ATCC 8743b / DSM 1359 / FGSC 10004 / NBRC 33097 / NRRL 1555)</name>
    <dbReference type="NCBI Taxonomy" id="763407"/>
    <lineage>
        <taxon>Eukaryota</taxon>
        <taxon>Fungi</taxon>
        <taxon>Fungi incertae sedis</taxon>
        <taxon>Mucoromycota</taxon>
        <taxon>Mucoromycotina</taxon>
        <taxon>Mucoromycetes</taxon>
        <taxon>Mucorales</taxon>
        <taxon>Phycomycetaceae</taxon>
        <taxon>Phycomyces</taxon>
    </lineage>
</organism>
<dbReference type="Pfam" id="PF12937">
    <property type="entry name" value="F-box-like"/>
    <property type="match status" value="1"/>
</dbReference>
<dbReference type="OrthoDB" id="2280271at2759"/>
<dbReference type="Gene3D" id="1.20.1280.50">
    <property type="match status" value="1"/>
</dbReference>
<proteinExistence type="predicted"/>
<evidence type="ECO:0000313" key="3">
    <source>
        <dbReference type="Proteomes" id="UP000077315"/>
    </source>
</evidence>
<name>A0A162NLY8_PHYB8</name>
<feature type="domain" description="F-box" evidence="1">
    <location>
        <begin position="1"/>
        <end position="44"/>
    </location>
</feature>
<dbReference type="InterPro" id="IPR036047">
    <property type="entry name" value="F-box-like_dom_sf"/>
</dbReference>
<dbReference type="InterPro" id="IPR032675">
    <property type="entry name" value="LRR_dom_sf"/>
</dbReference>
<dbReference type="InParanoid" id="A0A162NLY8"/>
<dbReference type="EMBL" id="KV440977">
    <property type="protein sequence ID" value="OAD75438.1"/>
    <property type="molecule type" value="Genomic_DNA"/>
</dbReference>
<dbReference type="PROSITE" id="PS50181">
    <property type="entry name" value="FBOX"/>
    <property type="match status" value="1"/>
</dbReference>
<dbReference type="Gene3D" id="3.80.10.10">
    <property type="entry name" value="Ribonuclease Inhibitor"/>
    <property type="match status" value="1"/>
</dbReference>
<gene>
    <name evidence="2" type="ORF">PHYBLDRAFT_143681</name>
</gene>
<reference evidence="3" key="1">
    <citation type="submission" date="2015-06" db="EMBL/GenBank/DDBJ databases">
        <title>Expansion of signal transduction pathways in fungi by whole-genome duplication.</title>
        <authorList>
            <consortium name="DOE Joint Genome Institute"/>
            <person name="Corrochano L.M."/>
            <person name="Kuo A."/>
            <person name="Marcet-Houben M."/>
            <person name="Polaino S."/>
            <person name="Salamov A."/>
            <person name="Villalobos J.M."/>
            <person name="Alvarez M.I."/>
            <person name="Avalos J."/>
            <person name="Benito E.P."/>
            <person name="Benoit I."/>
            <person name="Burger G."/>
            <person name="Camino L.P."/>
            <person name="Canovas D."/>
            <person name="Cerda-Olmedo E."/>
            <person name="Cheng J.-F."/>
            <person name="Dominguez A."/>
            <person name="Elias M."/>
            <person name="Eslava A.P."/>
            <person name="Glaser F."/>
            <person name="Grimwood J."/>
            <person name="Gutierrez G."/>
            <person name="Heitman J."/>
            <person name="Henrissat B."/>
            <person name="Iturriaga E.A."/>
            <person name="Lang B.F."/>
            <person name="Lavin J.L."/>
            <person name="Lee S."/>
            <person name="Li W."/>
            <person name="Lindquist E."/>
            <person name="Lopez-Garcia S."/>
            <person name="Luque E.M."/>
            <person name="Marcos A.T."/>
            <person name="Martin J."/>
            <person name="McCluskey K."/>
            <person name="Medina H.R."/>
            <person name="Miralles-Duran A."/>
            <person name="Miyazaki A."/>
            <person name="Munoz-Torres E."/>
            <person name="Oguiza J.A."/>
            <person name="Ohm R."/>
            <person name="Olmedo M."/>
            <person name="Orejas M."/>
            <person name="Ortiz-Castellanos L."/>
            <person name="Pisabarro A.G."/>
            <person name="Rodriguez-Romero J."/>
            <person name="Ruiz-Herrera J."/>
            <person name="Ruiz-Vazquez R."/>
            <person name="Sanz C."/>
            <person name="Schackwitz W."/>
            <person name="Schmutz J."/>
            <person name="Shahriari M."/>
            <person name="Shelest E."/>
            <person name="Silva-Franco F."/>
            <person name="Soanes D."/>
            <person name="Syed K."/>
            <person name="Tagua V.G."/>
            <person name="Talbot N.J."/>
            <person name="Thon M."/>
            <person name="De vries R.P."/>
            <person name="Wiebenga A."/>
            <person name="Yadav J.S."/>
            <person name="Braun E.L."/>
            <person name="Baker S."/>
            <person name="Garre V."/>
            <person name="Horwitz B."/>
            <person name="Torres-Martinez S."/>
            <person name="Idnurm A."/>
            <person name="Herrera-Estrella A."/>
            <person name="Gabaldon T."/>
            <person name="Grigoriev I.V."/>
        </authorList>
    </citation>
    <scope>NUCLEOTIDE SEQUENCE [LARGE SCALE GENOMIC DNA]</scope>
    <source>
        <strain evidence="3">NRRL 1555(-)</strain>
    </source>
</reference>
<protein>
    <recommendedName>
        <fullName evidence="1">F-box domain-containing protein</fullName>
    </recommendedName>
</protein>
<dbReference type="SUPFAM" id="SSF52047">
    <property type="entry name" value="RNI-like"/>
    <property type="match status" value="1"/>
</dbReference>
<dbReference type="PANTHER" id="PTHR38926">
    <property type="entry name" value="F-BOX DOMAIN CONTAINING PROTEIN, EXPRESSED"/>
    <property type="match status" value="1"/>
</dbReference>
<dbReference type="SUPFAM" id="SSF81383">
    <property type="entry name" value="F-box domain"/>
    <property type="match status" value="1"/>
</dbReference>
<dbReference type="PANTHER" id="PTHR38926:SF5">
    <property type="entry name" value="F-BOX AND LEUCINE-RICH REPEAT PROTEIN 6"/>
    <property type="match status" value="1"/>
</dbReference>
<dbReference type="SMART" id="SM00256">
    <property type="entry name" value="FBOX"/>
    <property type="match status" value="1"/>
</dbReference>